<evidence type="ECO:0000313" key="2">
    <source>
        <dbReference type="EMBL" id="EPE28139.1"/>
    </source>
</evidence>
<reference evidence="2 3" key="1">
    <citation type="journal article" date="2013" name="BMC Genomics">
        <title>Genomics-driven discovery of the pneumocandin biosynthetic gene cluster in the fungus Glarea lozoyensis.</title>
        <authorList>
            <person name="Chen L."/>
            <person name="Yue Q."/>
            <person name="Zhang X."/>
            <person name="Xiang M."/>
            <person name="Wang C."/>
            <person name="Li S."/>
            <person name="Che Y."/>
            <person name="Ortiz-Lopez F.J."/>
            <person name="Bills G.F."/>
            <person name="Liu X."/>
            <person name="An Z."/>
        </authorList>
    </citation>
    <scope>NUCLEOTIDE SEQUENCE [LARGE SCALE GENOMIC DNA]</scope>
    <source>
        <strain evidence="3">ATCC 20868 / MF5171</strain>
    </source>
</reference>
<feature type="region of interest" description="Disordered" evidence="1">
    <location>
        <begin position="92"/>
        <end position="131"/>
    </location>
</feature>
<protein>
    <submittedName>
        <fullName evidence="2">Uncharacterized protein</fullName>
    </submittedName>
</protein>
<feature type="region of interest" description="Disordered" evidence="1">
    <location>
        <begin position="199"/>
        <end position="219"/>
    </location>
</feature>
<dbReference type="EMBL" id="KE145369">
    <property type="protein sequence ID" value="EPE28139.1"/>
    <property type="molecule type" value="Genomic_DNA"/>
</dbReference>
<feature type="region of interest" description="Disordered" evidence="1">
    <location>
        <begin position="286"/>
        <end position="310"/>
    </location>
</feature>
<feature type="compositionally biased region" description="Basic and acidic residues" evidence="1">
    <location>
        <begin position="115"/>
        <end position="124"/>
    </location>
</feature>
<evidence type="ECO:0000256" key="1">
    <source>
        <dbReference type="SAM" id="MobiDB-lite"/>
    </source>
</evidence>
<organism evidence="2 3">
    <name type="scientific">Glarea lozoyensis (strain ATCC 20868 / MF5171)</name>
    <dbReference type="NCBI Taxonomy" id="1116229"/>
    <lineage>
        <taxon>Eukaryota</taxon>
        <taxon>Fungi</taxon>
        <taxon>Dikarya</taxon>
        <taxon>Ascomycota</taxon>
        <taxon>Pezizomycotina</taxon>
        <taxon>Leotiomycetes</taxon>
        <taxon>Helotiales</taxon>
        <taxon>Helotiaceae</taxon>
        <taxon>Glarea</taxon>
    </lineage>
</organism>
<accession>S3CST0</accession>
<feature type="compositionally biased region" description="Polar residues" evidence="1">
    <location>
        <begin position="290"/>
        <end position="300"/>
    </location>
</feature>
<dbReference type="RefSeq" id="XP_008085498.1">
    <property type="nucleotide sequence ID" value="XM_008087307.1"/>
</dbReference>
<proteinExistence type="predicted"/>
<gene>
    <name evidence="2" type="ORF">GLAREA_04930</name>
</gene>
<dbReference type="STRING" id="1116229.S3CST0"/>
<dbReference type="Proteomes" id="UP000016922">
    <property type="component" value="Unassembled WGS sequence"/>
</dbReference>
<feature type="compositionally biased region" description="Basic and acidic residues" evidence="1">
    <location>
        <begin position="567"/>
        <end position="583"/>
    </location>
</feature>
<dbReference type="HOGENOM" id="CLU_033453_0_0_1"/>
<evidence type="ECO:0000313" key="3">
    <source>
        <dbReference type="Proteomes" id="UP000016922"/>
    </source>
</evidence>
<feature type="compositionally biased region" description="Basic and acidic residues" evidence="1">
    <location>
        <begin position="92"/>
        <end position="104"/>
    </location>
</feature>
<dbReference type="KEGG" id="glz:GLAREA_04930"/>
<name>S3CST0_GLAL2</name>
<dbReference type="GeneID" id="19463985"/>
<feature type="region of interest" description="Disordered" evidence="1">
    <location>
        <begin position="561"/>
        <end position="583"/>
    </location>
</feature>
<sequence>MPPKAKAAKPAKKRETIPLICTLCPKHPTFSDTSHLLTHISSKSHLAARFKLQIRSQSEQEARDTLDDFDAWYRNNNLDVLLSDRLAVKEQKKAAKDRKNDENRGLVPIKRAPAKKKELAKKEEELEDDSSVLQKTPAYRAPVPRMALWETHRDGERVGTPTREGWQSASIFETPTAASRVLDDDKSETVVDEGSMLDPRLVTPYKDPVDEADEGKSTDSATRLKGIFWPGMDLFDSATPGMKKKRNQKKESRVMDTMMAFSADVEPNEVSYFADGNFRASRDMFGPLSSVETSPVSQKAPSPKKRRTRKPAMVDLSVNAPRLRAPRRTKTTLMPSPSKKVPAASATLSHDHFNAANFLKPGPTLNPLSSGFGNAFKPTPEEEAEFKLTIGNMKTKFPFSIYQDCLPEESPDRIQTSLGDHRFDFSLNHDVHLSHHGLPANFHNDPLPSSLTSPTPIPRMTTSGIRISGKENGKPEPSNGLHTHRAAPLSTHLFSNQLFYGASFNPLYNHSYASLGLSSYGDPQFNFKDTLKSPGFSSSFSGDFRPTAIVTQNMEAHSKITATSETEDARPHSNSDNDMHFNM</sequence>
<dbReference type="eggNOG" id="ENOG502SPEQ">
    <property type="taxonomic scope" value="Eukaryota"/>
</dbReference>
<dbReference type="AlphaFoldDB" id="S3CST0"/>
<keyword evidence="3" id="KW-1185">Reference proteome</keyword>
<dbReference type="OrthoDB" id="5428259at2759"/>